<sequence length="333" mass="37617">MEEASTAGTGGRPPLGTLPVPVYDHGLNPNVQIAFAIGNGSLHTRVVPELAENYYHVTPHAWVLLVAPGPAPRTRLWDPRFGESVSLPTMECELPENWKCYLSGAPTMPSCVMLVLHIYEPTFLYCHVGDRHWSAHEYDIGNMKLPPEYAPPRKLTIQQTAAVDGKFYFQETARLGVIDFSTATPEFSFIDYPHAEFPNGSNCHREYMVESCKELFNIYICFKGFATDEIIMVRAYHIDLSGPTLSEVDELGDRVFLLSYPNAQLLYSASKYGLKGNQVYFGHNVIGELDGGFVYIYNMEDKSLETVRPCPQMEEFLHNPFWMLPTDQVCTRE</sequence>
<proteinExistence type="predicted"/>
<gene>
    <name evidence="2" type="ORF">BAE44_0014906</name>
</gene>
<keyword evidence="3" id="KW-1185">Reference proteome</keyword>
<comment type="caution">
    <text evidence="2">The sequence shown here is derived from an EMBL/GenBank/DDBJ whole genome shotgun (WGS) entry which is preliminary data.</text>
</comment>
<dbReference type="Proteomes" id="UP000095767">
    <property type="component" value="Unassembled WGS sequence"/>
</dbReference>
<evidence type="ECO:0000313" key="3">
    <source>
        <dbReference type="Proteomes" id="UP000095767"/>
    </source>
</evidence>
<protein>
    <recommendedName>
        <fullName evidence="1">KIB1-4 beta-propeller domain-containing protein</fullName>
    </recommendedName>
</protein>
<dbReference type="PANTHER" id="PTHR33127">
    <property type="entry name" value="TRANSMEMBRANE PROTEIN"/>
    <property type="match status" value="1"/>
</dbReference>
<dbReference type="EMBL" id="LWDX02040814">
    <property type="protein sequence ID" value="OEL24075.1"/>
    <property type="molecule type" value="Genomic_DNA"/>
</dbReference>
<evidence type="ECO:0000313" key="2">
    <source>
        <dbReference type="EMBL" id="OEL24075.1"/>
    </source>
</evidence>
<dbReference type="AlphaFoldDB" id="A0A1E5VG80"/>
<dbReference type="OrthoDB" id="676569at2759"/>
<evidence type="ECO:0000259" key="1">
    <source>
        <dbReference type="Pfam" id="PF03478"/>
    </source>
</evidence>
<feature type="domain" description="KIB1-4 beta-propeller" evidence="1">
    <location>
        <begin position="39"/>
        <end position="283"/>
    </location>
</feature>
<accession>A0A1E5VG80</accession>
<name>A0A1E5VG80_9POAL</name>
<dbReference type="InterPro" id="IPR005174">
    <property type="entry name" value="KIB1-4_b-propeller"/>
</dbReference>
<dbReference type="Pfam" id="PF03478">
    <property type="entry name" value="Beta-prop_KIB1-4"/>
    <property type="match status" value="1"/>
</dbReference>
<organism evidence="2 3">
    <name type="scientific">Dichanthelium oligosanthes</name>
    <dbReference type="NCBI Taxonomy" id="888268"/>
    <lineage>
        <taxon>Eukaryota</taxon>
        <taxon>Viridiplantae</taxon>
        <taxon>Streptophyta</taxon>
        <taxon>Embryophyta</taxon>
        <taxon>Tracheophyta</taxon>
        <taxon>Spermatophyta</taxon>
        <taxon>Magnoliopsida</taxon>
        <taxon>Liliopsida</taxon>
        <taxon>Poales</taxon>
        <taxon>Poaceae</taxon>
        <taxon>PACMAD clade</taxon>
        <taxon>Panicoideae</taxon>
        <taxon>Panicodae</taxon>
        <taxon>Paniceae</taxon>
        <taxon>Dichantheliinae</taxon>
        <taxon>Dichanthelium</taxon>
    </lineage>
</organism>
<dbReference type="PANTHER" id="PTHR33127:SF50">
    <property type="entry name" value="OS01G0885800 PROTEIN"/>
    <property type="match status" value="1"/>
</dbReference>
<reference evidence="2 3" key="1">
    <citation type="submission" date="2016-09" db="EMBL/GenBank/DDBJ databases">
        <title>The draft genome of Dichanthelium oligosanthes: A C3 panicoid grass species.</title>
        <authorList>
            <person name="Studer A.J."/>
            <person name="Schnable J.C."/>
            <person name="Brutnell T.P."/>
        </authorList>
    </citation>
    <scope>NUCLEOTIDE SEQUENCE [LARGE SCALE GENOMIC DNA]</scope>
    <source>
        <strain evidence="3">cv. Kellogg 1175</strain>
        <tissue evidence="2">Leaf</tissue>
    </source>
</reference>